<keyword evidence="2 5" id="KW-0238">DNA-binding</keyword>
<dbReference type="InterPro" id="IPR052526">
    <property type="entry name" value="HTH-type_Bedaq_tolerance"/>
</dbReference>
<dbReference type="PANTHER" id="PTHR39515">
    <property type="entry name" value="CONSERVED PROTEIN"/>
    <property type="match status" value="1"/>
</dbReference>
<comment type="caution">
    <text evidence="5">The sequence shown here is derived from an EMBL/GenBank/DDBJ whole genome shotgun (WGS) entry which is preliminary data.</text>
</comment>
<evidence type="ECO:0000259" key="4">
    <source>
        <dbReference type="PROSITE" id="PS50995"/>
    </source>
</evidence>
<name>A0A3N4ZKD9_9MICO</name>
<keyword evidence="6" id="KW-1185">Reference proteome</keyword>
<dbReference type="InterPro" id="IPR036390">
    <property type="entry name" value="WH_DNA-bd_sf"/>
</dbReference>
<sequence length="140" mass="15253">MTSPAPDLATNLRVATLRLSRRLRRELVSSCTESQYAVLAALVHVGPLSPGELAERERVQAPSMTRTVAALEDVGLVARTKHPTDGRGVVVTITDAGREVVAETKRRRNAWLNQALAGLSEDERDTVARAAEILRRMTEG</sequence>
<dbReference type="InterPro" id="IPR000835">
    <property type="entry name" value="HTH_MarR-typ"/>
</dbReference>
<dbReference type="EMBL" id="RKRA01000001">
    <property type="protein sequence ID" value="RPF26278.1"/>
    <property type="molecule type" value="Genomic_DNA"/>
</dbReference>
<protein>
    <submittedName>
        <fullName evidence="5">DNA-binding MarR family transcriptional regulator</fullName>
    </submittedName>
</protein>
<gene>
    <name evidence="5" type="ORF">EDD32_0712</name>
</gene>
<evidence type="ECO:0000256" key="3">
    <source>
        <dbReference type="ARBA" id="ARBA00023163"/>
    </source>
</evidence>
<feature type="domain" description="HTH marR-type" evidence="4">
    <location>
        <begin position="5"/>
        <end position="139"/>
    </location>
</feature>
<dbReference type="GO" id="GO:0003677">
    <property type="term" value="F:DNA binding"/>
    <property type="evidence" value="ECO:0007669"/>
    <property type="project" value="UniProtKB-KW"/>
</dbReference>
<dbReference type="GO" id="GO:0003700">
    <property type="term" value="F:DNA-binding transcription factor activity"/>
    <property type="evidence" value="ECO:0007669"/>
    <property type="project" value="InterPro"/>
</dbReference>
<dbReference type="PRINTS" id="PR00598">
    <property type="entry name" value="HTHMARR"/>
</dbReference>
<reference evidence="5 6" key="1">
    <citation type="submission" date="2018-11" db="EMBL/GenBank/DDBJ databases">
        <title>Sequencing the genomes of 1000 actinobacteria strains.</title>
        <authorList>
            <person name="Klenk H.-P."/>
        </authorList>
    </citation>
    <scope>NUCLEOTIDE SEQUENCE [LARGE SCALE GENOMIC DNA]</scope>
    <source>
        <strain evidence="5 6">DSM 14418</strain>
    </source>
</reference>
<proteinExistence type="predicted"/>
<accession>A0A3N4ZKD9</accession>
<dbReference type="SUPFAM" id="SSF46785">
    <property type="entry name" value="Winged helix' DNA-binding domain"/>
    <property type="match status" value="1"/>
</dbReference>
<dbReference type="PROSITE" id="PS01117">
    <property type="entry name" value="HTH_MARR_1"/>
    <property type="match status" value="1"/>
</dbReference>
<dbReference type="RefSeq" id="WP_123914661.1">
    <property type="nucleotide sequence ID" value="NZ_RKRA01000001.1"/>
</dbReference>
<dbReference type="InterPro" id="IPR023187">
    <property type="entry name" value="Tscrpt_reg_MarR-type_CS"/>
</dbReference>
<dbReference type="PROSITE" id="PS50995">
    <property type="entry name" value="HTH_MARR_2"/>
    <property type="match status" value="1"/>
</dbReference>
<evidence type="ECO:0000313" key="6">
    <source>
        <dbReference type="Proteomes" id="UP000280726"/>
    </source>
</evidence>
<dbReference type="Pfam" id="PF01047">
    <property type="entry name" value="MarR"/>
    <property type="match status" value="1"/>
</dbReference>
<dbReference type="AlphaFoldDB" id="A0A3N4ZKD9"/>
<organism evidence="5 6">
    <name type="scientific">Georgenia muralis</name>
    <dbReference type="NCBI Taxonomy" id="154117"/>
    <lineage>
        <taxon>Bacteria</taxon>
        <taxon>Bacillati</taxon>
        <taxon>Actinomycetota</taxon>
        <taxon>Actinomycetes</taxon>
        <taxon>Micrococcales</taxon>
        <taxon>Bogoriellaceae</taxon>
        <taxon>Georgenia</taxon>
    </lineage>
</organism>
<dbReference type="Gene3D" id="1.10.10.10">
    <property type="entry name" value="Winged helix-like DNA-binding domain superfamily/Winged helix DNA-binding domain"/>
    <property type="match status" value="1"/>
</dbReference>
<dbReference type="PANTHER" id="PTHR39515:SF2">
    <property type="entry name" value="HTH-TYPE TRANSCRIPTIONAL REGULATOR RV0880"/>
    <property type="match status" value="1"/>
</dbReference>
<dbReference type="SMART" id="SM00347">
    <property type="entry name" value="HTH_MARR"/>
    <property type="match status" value="1"/>
</dbReference>
<dbReference type="Proteomes" id="UP000280726">
    <property type="component" value="Unassembled WGS sequence"/>
</dbReference>
<dbReference type="OrthoDB" id="9804055at2"/>
<evidence type="ECO:0000256" key="1">
    <source>
        <dbReference type="ARBA" id="ARBA00023015"/>
    </source>
</evidence>
<dbReference type="InterPro" id="IPR036388">
    <property type="entry name" value="WH-like_DNA-bd_sf"/>
</dbReference>
<keyword evidence="3" id="KW-0804">Transcription</keyword>
<evidence type="ECO:0000256" key="2">
    <source>
        <dbReference type="ARBA" id="ARBA00023125"/>
    </source>
</evidence>
<evidence type="ECO:0000313" key="5">
    <source>
        <dbReference type="EMBL" id="RPF26278.1"/>
    </source>
</evidence>
<keyword evidence="1" id="KW-0805">Transcription regulation</keyword>